<sequence>MTKTEVKTATERYFELSKYIQEMTAGKLIRETTEQQEARIKRLLKPENYIEFFDFYFGVNSGMSLADAPSSQFHQESYMRLFKDPRIIQFRRWFRGAAKSIHTNVGNLCHLKENNEVNFALLIGKNEGLSKILLSDLQAHLESNELYIKDFGRQVSYGNWAEGHFETLDGRTFKALGLNQPFRGLRIGGNRPDFASVDDVEDRDQAKNKDMVRKFGDKIVGDLMKGFHFKRGRLVIPNNYIVKDGINDYILNKKKDSTHIHVHTVNLSDVNLNPSWPERMTKEDVIEINNDTDYYTSQREDYNNPIEEGKLFKSKDIVKTKIADNQVWDGLLDHWDLSYTSNGDYKAGVLLGIKGMNLYVLEVFCQRCELNSAMETRANWFKKYLAKGYNMMGFFDATAAQQAVFTPIILQTAEDCNCPNLPMPMHQEGDKHNRIAAGITNALFRKILFWSDELSGSDFETFMNQILSFEKGTNANDDAPDTLERAITLSQMFFGFSNNTESTRPMIGKKKSRRL</sequence>
<accession>A0A3N0WXH9</accession>
<reference evidence="2" key="2">
    <citation type="submission" date="2018-11" db="EMBL/GenBank/DDBJ databases">
        <title>Proposal to divide the Flavobacteriaceae and reorganize its genera based on Amino Acid Identity values calculated from whole genome sequences.</title>
        <authorList>
            <person name="Nicholson A.C."/>
            <person name="Gulvik C.A."/>
            <person name="Whitney A.M."/>
            <person name="Humrighouse B.W."/>
            <person name="Bell M."/>
            <person name="Holmens B."/>
            <person name="Steigerwalt A."/>
            <person name="Villarma A."/>
            <person name="Sheth M."/>
            <person name="Batra D."/>
            <person name="Pryor J."/>
            <person name="Bernardet J.-F."/>
            <person name="Hugo C."/>
            <person name="Kampfer P."/>
            <person name="Newman J."/>
            <person name="Mcquiston J.R."/>
        </authorList>
    </citation>
    <scope>NUCLEOTIDE SEQUENCE [LARGE SCALE GENOMIC DNA]</scope>
    <source>
        <strain evidence="2">H3056</strain>
    </source>
</reference>
<protein>
    <recommendedName>
        <fullName evidence="3">Terminase</fullName>
    </recommendedName>
</protein>
<reference evidence="2" key="1">
    <citation type="submission" date="2018-11" db="EMBL/GenBank/DDBJ databases">
        <title>Proposal to divide the Flavobacteriaceae and reorganize its genera based on Amino Acid Identity values calculated from whole genome sequences.</title>
        <authorList>
            <person name="Nicholson A.C."/>
            <person name="Gulvik C.A."/>
            <person name="Whitney A.M."/>
            <person name="Humrighouse B.W."/>
            <person name="Bell M."/>
            <person name="Holmes B."/>
            <person name="Steigerwalt A."/>
            <person name="Villarma A."/>
            <person name="Sheth M."/>
            <person name="Batra D."/>
            <person name="Pryor J."/>
            <person name="Bernardet J.-F."/>
            <person name="Hugo C."/>
            <person name="Kampfer P."/>
            <person name="Newman J."/>
            <person name="Mcquiston J.R."/>
        </authorList>
    </citation>
    <scope>NUCLEOTIDE SEQUENCE [LARGE SCALE GENOMIC DNA]</scope>
    <source>
        <strain evidence="2">H3056</strain>
    </source>
</reference>
<gene>
    <name evidence="1" type="ORF">EGI11_03240</name>
</gene>
<organism evidence="1 2">
    <name type="scientific">Kaistella daneshvariae</name>
    <dbReference type="NCBI Taxonomy" id="2487074"/>
    <lineage>
        <taxon>Bacteria</taxon>
        <taxon>Pseudomonadati</taxon>
        <taxon>Bacteroidota</taxon>
        <taxon>Flavobacteriia</taxon>
        <taxon>Flavobacteriales</taxon>
        <taxon>Weeksellaceae</taxon>
        <taxon>Chryseobacterium group</taxon>
        <taxon>Kaistella</taxon>
    </lineage>
</organism>
<dbReference type="RefSeq" id="WP_123265039.1">
    <property type="nucleotide sequence ID" value="NZ_RJUG01000002.1"/>
</dbReference>
<comment type="caution">
    <text evidence="1">The sequence shown here is derived from an EMBL/GenBank/DDBJ whole genome shotgun (WGS) entry which is preliminary data.</text>
</comment>
<proteinExistence type="predicted"/>
<name>A0A3N0WXH9_9FLAO</name>
<evidence type="ECO:0000313" key="2">
    <source>
        <dbReference type="Proteomes" id="UP000270224"/>
    </source>
</evidence>
<evidence type="ECO:0000313" key="1">
    <source>
        <dbReference type="EMBL" id="ROI09786.1"/>
    </source>
</evidence>
<dbReference type="OrthoDB" id="1327410at2"/>
<dbReference type="EMBL" id="RJUG01000002">
    <property type="protein sequence ID" value="ROI09786.1"/>
    <property type="molecule type" value="Genomic_DNA"/>
</dbReference>
<evidence type="ECO:0008006" key="3">
    <source>
        <dbReference type="Google" id="ProtNLM"/>
    </source>
</evidence>
<dbReference type="Proteomes" id="UP000270224">
    <property type="component" value="Unassembled WGS sequence"/>
</dbReference>
<dbReference type="AlphaFoldDB" id="A0A3N0WXH9"/>